<name>A0ABU8F4C9_9BACI</name>
<proteinExistence type="predicted"/>
<keyword evidence="2" id="KW-1185">Reference proteome</keyword>
<evidence type="ECO:0000313" key="1">
    <source>
        <dbReference type="EMBL" id="MEI4769867.1"/>
    </source>
</evidence>
<dbReference type="Pfam" id="PF13009">
    <property type="entry name" value="Integrase_2"/>
    <property type="match status" value="1"/>
</dbReference>
<evidence type="ECO:0000313" key="2">
    <source>
        <dbReference type="Proteomes" id="UP001364890"/>
    </source>
</evidence>
<dbReference type="Proteomes" id="UP001364890">
    <property type="component" value="Unassembled WGS sequence"/>
</dbReference>
<reference evidence="1 2" key="1">
    <citation type="submission" date="2024-01" db="EMBL/GenBank/DDBJ databases">
        <title>Seven novel Bacillus-like species.</title>
        <authorList>
            <person name="Liu G."/>
        </authorList>
    </citation>
    <scope>NUCLEOTIDE SEQUENCE [LARGE SCALE GENOMIC DNA]</scope>
    <source>
        <strain evidence="1 2">FJAT-51614</strain>
    </source>
</reference>
<comment type="caution">
    <text evidence="1">The sequence shown here is derived from an EMBL/GenBank/DDBJ whole genome shotgun (WGS) entry which is preliminary data.</text>
</comment>
<dbReference type="InterPro" id="IPR024965">
    <property type="entry name" value="Putative_integrase"/>
</dbReference>
<protein>
    <submittedName>
        <fullName evidence="1">VPA1269 family protein</fullName>
    </submittedName>
</protein>
<dbReference type="RefSeq" id="WP_336497417.1">
    <property type="nucleotide sequence ID" value="NZ_JBAWSY010000005.1"/>
</dbReference>
<gene>
    <name evidence="1" type="ORF">WAX74_09455</name>
</gene>
<organism evidence="1 2">
    <name type="scientific">Psychrobacillus mangrovi</name>
    <dbReference type="NCBI Taxonomy" id="3117745"/>
    <lineage>
        <taxon>Bacteria</taxon>
        <taxon>Bacillati</taxon>
        <taxon>Bacillota</taxon>
        <taxon>Bacilli</taxon>
        <taxon>Bacillales</taxon>
        <taxon>Bacillaceae</taxon>
        <taxon>Psychrobacillus</taxon>
    </lineage>
</organism>
<dbReference type="EMBL" id="JBAWSY010000005">
    <property type="protein sequence ID" value="MEI4769867.1"/>
    <property type="molecule type" value="Genomic_DNA"/>
</dbReference>
<accession>A0ABU8F4C9</accession>
<dbReference type="InterPro" id="IPR009057">
    <property type="entry name" value="Homeodomain-like_sf"/>
</dbReference>
<sequence>MGRKSYDNFFKYKMIEELCNGKTSMDIQREYGVKNNTVMKWLRDFIKNEAFGDHALSPKENLRLKQLKEKARKRELELRLHGTSRSENLEWLLEYDSDLQQWNEFSTEWIKMIVRNKEQALVSLSNFFKKYVIPYNITRSVQEFISIEYDIPDFYEIIYAERDSQSHALAEAKKIVEFIDWIIEEKFSVEDDLGNKLTPTEFENPLTKYLPDSVKSSQRNESDKNVLPYRYIKDLRNILCPPNATCFKDLKFAQSSGDVSRAGGGGDWFIVDKSVIDKNDTDCVYRFRKTSKYEQRRKGLSEEVYEMWFPGTTVLLLTKLLLPLRTYQVRMLDSGEMDTYKYVQSLRNVAGEWIKNDSHLSQGTERNPFERGVIRKFKDKTTQLEMTGFFINTNKTADINKEESDKGYDIPWQYEEAQYWLVKLRDWQMKYNPISQPAKWTELKSNHLGHIKDVRILKQMGEITFLFRNPTSIGQEHLPIGVRGMDTFWYKTLKQLEIQLKENTLSEEERTLKFVRPDSNQTTTYYPLHSLRVSLITAYALEGGVPMPILSKAIAGHARLIMTLYYTKAGISYVTDTMNQAEKSILENDKEAFDRFIRDAKYDQLETSVAANDPIAYQAVINAQKSGASIIISDKGICPTGCFGCDSGGTYVNDDTDKITYGVVPGFPEQNCVRCRWFVTSPAFLPGLVHHFNTIGYNMGETGKRVIKYQHDIELLENEKYECELNGTIFTKHHELLKYEQLYAQEIQKNDKLANDYNATLRLIDKSMKLIKETSSDDGFQLVTVGSISDVGISINNIEHELEQLQIICNGAELFPETDASKAVLQRSQIIDLTFKNNNKMPVMFSLTEEEQLIAGNQFMRLLINRAGSLKDAIPYAIGRKKLEEIGFEIEFVDELKSVTFNSNLLPI</sequence>
<dbReference type="SUPFAM" id="SSF46689">
    <property type="entry name" value="Homeodomain-like"/>
    <property type="match status" value="1"/>
</dbReference>